<dbReference type="Gene3D" id="1.20.1280.170">
    <property type="entry name" value="Exocyst complex component Exo70"/>
    <property type="match status" value="1"/>
</dbReference>
<accession>A0A2U1NU24</accession>
<feature type="compositionally biased region" description="Polar residues" evidence="3">
    <location>
        <begin position="111"/>
        <end position="122"/>
    </location>
</feature>
<dbReference type="InterPro" id="IPR016159">
    <property type="entry name" value="Cullin_repeat-like_dom_sf"/>
</dbReference>
<feature type="region of interest" description="Disordered" evidence="3">
    <location>
        <begin position="99"/>
        <end position="122"/>
    </location>
</feature>
<proteinExistence type="inferred from homology"/>
<keyword evidence="6" id="KW-1185">Reference proteome</keyword>
<evidence type="ECO:0000256" key="2">
    <source>
        <dbReference type="ARBA" id="ARBA00022448"/>
    </source>
</evidence>
<protein>
    <submittedName>
        <fullName evidence="5">Cullin repeat-like-containing domain-containing protein</fullName>
    </submittedName>
</protein>
<evidence type="ECO:0000259" key="4">
    <source>
        <dbReference type="Pfam" id="PF03081"/>
    </source>
</evidence>
<dbReference type="GO" id="GO:0006887">
    <property type="term" value="P:exocytosis"/>
    <property type="evidence" value="ECO:0007669"/>
    <property type="project" value="InterPro"/>
</dbReference>
<dbReference type="InterPro" id="IPR046364">
    <property type="entry name" value="Exo70_C"/>
</dbReference>
<dbReference type="AlphaFoldDB" id="A0A2U1NU24"/>
<dbReference type="Pfam" id="PF03081">
    <property type="entry name" value="Exo70_C"/>
    <property type="match status" value="1"/>
</dbReference>
<evidence type="ECO:0000256" key="1">
    <source>
        <dbReference type="ARBA" id="ARBA00006756"/>
    </source>
</evidence>
<keyword evidence="2" id="KW-0813">Transport</keyword>
<dbReference type="Proteomes" id="UP000245207">
    <property type="component" value="Unassembled WGS sequence"/>
</dbReference>
<dbReference type="OrthoDB" id="1750529at2759"/>
<dbReference type="SUPFAM" id="SSF74788">
    <property type="entry name" value="Cullin repeat-like"/>
    <property type="match status" value="1"/>
</dbReference>
<dbReference type="GO" id="GO:0005546">
    <property type="term" value="F:phosphatidylinositol-4,5-bisphosphate binding"/>
    <property type="evidence" value="ECO:0007669"/>
    <property type="project" value="InterPro"/>
</dbReference>
<evidence type="ECO:0000313" key="6">
    <source>
        <dbReference type="Proteomes" id="UP000245207"/>
    </source>
</evidence>
<comment type="similarity">
    <text evidence="1">Belongs to the EXO70 family.</text>
</comment>
<reference evidence="5 6" key="1">
    <citation type="journal article" date="2018" name="Mol. Plant">
        <title>The genome of Artemisia annua provides insight into the evolution of Asteraceae family and artemisinin biosynthesis.</title>
        <authorList>
            <person name="Shen Q."/>
            <person name="Zhang L."/>
            <person name="Liao Z."/>
            <person name="Wang S."/>
            <person name="Yan T."/>
            <person name="Shi P."/>
            <person name="Liu M."/>
            <person name="Fu X."/>
            <person name="Pan Q."/>
            <person name="Wang Y."/>
            <person name="Lv Z."/>
            <person name="Lu X."/>
            <person name="Zhang F."/>
            <person name="Jiang W."/>
            <person name="Ma Y."/>
            <person name="Chen M."/>
            <person name="Hao X."/>
            <person name="Li L."/>
            <person name="Tang Y."/>
            <person name="Lv G."/>
            <person name="Zhou Y."/>
            <person name="Sun X."/>
            <person name="Brodelius P.E."/>
            <person name="Rose J.K.C."/>
            <person name="Tang K."/>
        </authorList>
    </citation>
    <scope>NUCLEOTIDE SEQUENCE [LARGE SCALE GENOMIC DNA]</scope>
    <source>
        <strain evidence="6">cv. Huhao1</strain>
        <tissue evidence="5">Leaf</tissue>
    </source>
</reference>
<evidence type="ECO:0000313" key="5">
    <source>
        <dbReference type="EMBL" id="PWA77015.1"/>
    </source>
</evidence>
<dbReference type="GO" id="GO:0000145">
    <property type="term" value="C:exocyst"/>
    <property type="evidence" value="ECO:0007669"/>
    <property type="project" value="InterPro"/>
</dbReference>
<dbReference type="STRING" id="35608.A0A2U1NU24"/>
<comment type="caution">
    <text evidence="5">The sequence shown here is derived from an EMBL/GenBank/DDBJ whole genome shotgun (WGS) entry which is preliminary data.</text>
</comment>
<feature type="domain" description="Exocyst complex subunit Exo70 C-terminal" evidence="4">
    <location>
        <begin position="1"/>
        <end position="62"/>
    </location>
</feature>
<evidence type="ECO:0000256" key="3">
    <source>
        <dbReference type="SAM" id="MobiDB-lite"/>
    </source>
</evidence>
<sequence length="122" mass="14443">MNNHWHLYKHLKNTKIRALLGDQWLREHQDYIEYYSKMFIRESWGKLPLHLSRENYRPLVEQDSSASKYPKFTGQSLEKMLTSLFVPIPVRHDTFKVRQNSNKFSNGVEDQYSSPTPTLASA</sequence>
<dbReference type="EMBL" id="PKPP01002187">
    <property type="protein sequence ID" value="PWA77015.1"/>
    <property type="molecule type" value="Genomic_DNA"/>
</dbReference>
<name>A0A2U1NU24_ARTAN</name>
<gene>
    <name evidence="5" type="ORF">CTI12_AA226950</name>
</gene>
<organism evidence="5 6">
    <name type="scientific">Artemisia annua</name>
    <name type="common">Sweet wormwood</name>
    <dbReference type="NCBI Taxonomy" id="35608"/>
    <lineage>
        <taxon>Eukaryota</taxon>
        <taxon>Viridiplantae</taxon>
        <taxon>Streptophyta</taxon>
        <taxon>Embryophyta</taxon>
        <taxon>Tracheophyta</taxon>
        <taxon>Spermatophyta</taxon>
        <taxon>Magnoliopsida</taxon>
        <taxon>eudicotyledons</taxon>
        <taxon>Gunneridae</taxon>
        <taxon>Pentapetalae</taxon>
        <taxon>asterids</taxon>
        <taxon>campanulids</taxon>
        <taxon>Asterales</taxon>
        <taxon>Asteraceae</taxon>
        <taxon>Asteroideae</taxon>
        <taxon>Anthemideae</taxon>
        <taxon>Artemisiinae</taxon>
        <taxon>Artemisia</taxon>
    </lineage>
</organism>